<dbReference type="InParanoid" id="A0A0H2RT99"/>
<name>A0A0H2RT99_9AGAM</name>
<accession>A0A0H2RT99</accession>
<dbReference type="AlphaFoldDB" id="A0A0H2RT99"/>
<proteinExistence type="predicted"/>
<keyword evidence="2" id="KW-1185">Reference proteome</keyword>
<organism evidence="1 2">
    <name type="scientific">Schizopora paradoxa</name>
    <dbReference type="NCBI Taxonomy" id="27342"/>
    <lineage>
        <taxon>Eukaryota</taxon>
        <taxon>Fungi</taxon>
        <taxon>Dikarya</taxon>
        <taxon>Basidiomycota</taxon>
        <taxon>Agaricomycotina</taxon>
        <taxon>Agaricomycetes</taxon>
        <taxon>Hymenochaetales</taxon>
        <taxon>Schizoporaceae</taxon>
        <taxon>Schizopora</taxon>
    </lineage>
</organism>
<dbReference type="EMBL" id="KQ085938">
    <property type="protein sequence ID" value="KLO14842.1"/>
    <property type="molecule type" value="Genomic_DNA"/>
</dbReference>
<sequence>MTILQGVEDYQMNALRNQKHVLKGRFIYKFRQSANDHPFFRTTIMADPGTPETKPKLEFPLFPKEGPTLKSDMKKAHLVKPMARIPSVLLPSEKNSTARPPKLHYGWAMHDPYRLLEVARALNVPPRKRYEGYVRDERTHTRACMTDIWMWIDALGALTKELELRAKPYLVEVFCPGKPGEERVDMIALIDNYTLKDGFVSRSDIQKLKAYFGFESDPLWYLDTYHWCWNSESYWS</sequence>
<gene>
    <name evidence="1" type="ORF">SCHPADRAFT_294801</name>
</gene>
<evidence type="ECO:0000313" key="1">
    <source>
        <dbReference type="EMBL" id="KLO14842.1"/>
    </source>
</evidence>
<reference evidence="1 2" key="1">
    <citation type="submission" date="2015-04" db="EMBL/GenBank/DDBJ databases">
        <title>Complete genome sequence of Schizopora paradoxa KUC8140, a cosmopolitan wood degrader in East Asia.</title>
        <authorList>
            <consortium name="DOE Joint Genome Institute"/>
            <person name="Min B."/>
            <person name="Park H."/>
            <person name="Jang Y."/>
            <person name="Kim J.-J."/>
            <person name="Kim K.H."/>
            <person name="Pangilinan J."/>
            <person name="Lipzen A."/>
            <person name="Riley R."/>
            <person name="Grigoriev I.V."/>
            <person name="Spatafora J.W."/>
            <person name="Choi I.-G."/>
        </authorList>
    </citation>
    <scope>NUCLEOTIDE SEQUENCE [LARGE SCALE GENOMIC DNA]</scope>
    <source>
        <strain evidence="1 2">KUC8140</strain>
    </source>
</reference>
<dbReference type="Proteomes" id="UP000053477">
    <property type="component" value="Unassembled WGS sequence"/>
</dbReference>
<evidence type="ECO:0000313" key="2">
    <source>
        <dbReference type="Proteomes" id="UP000053477"/>
    </source>
</evidence>
<protein>
    <submittedName>
        <fullName evidence="1">Uncharacterized protein</fullName>
    </submittedName>
</protein>